<comment type="caution">
    <text evidence="9">The sequence shown here is derived from an EMBL/GenBank/DDBJ whole genome shotgun (WGS) entry which is preliminary data.</text>
</comment>
<dbReference type="PANTHER" id="PTHR10972:SF47">
    <property type="entry name" value="OXYSTEROL-BINDING PROTEIN-RELATED PROTEIN 10"/>
    <property type="match status" value="1"/>
</dbReference>
<evidence type="ECO:0000256" key="2">
    <source>
        <dbReference type="ARBA" id="ARBA00022553"/>
    </source>
</evidence>
<evidence type="ECO:0000256" key="8">
    <source>
        <dbReference type="SAM" id="MobiDB-lite"/>
    </source>
</evidence>
<dbReference type="Gene3D" id="1.10.287.2720">
    <property type="match status" value="1"/>
</dbReference>
<dbReference type="GO" id="GO:0006869">
    <property type="term" value="P:lipid transport"/>
    <property type="evidence" value="ECO:0007669"/>
    <property type="project" value="UniProtKB-KW"/>
</dbReference>
<reference evidence="9 10" key="1">
    <citation type="submission" date="2018-03" db="EMBL/GenBank/DDBJ databases">
        <title>Draft genome sequence of Rohu Carp (Labeo rohita).</title>
        <authorList>
            <person name="Das P."/>
            <person name="Kushwaha B."/>
            <person name="Joshi C.G."/>
            <person name="Kumar D."/>
            <person name="Nagpure N.S."/>
            <person name="Sahoo L."/>
            <person name="Das S.P."/>
            <person name="Bit A."/>
            <person name="Patnaik S."/>
            <person name="Meher P.K."/>
            <person name="Jayasankar P."/>
            <person name="Koringa P.G."/>
            <person name="Patel N.V."/>
            <person name="Hinsu A.T."/>
            <person name="Kumar R."/>
            <person name="Pandey M."/>
            <person name="Agarwal S."/>
            <person name="Srivastava S."/>
            <person name="Singh M."/>
            <person name="Iquebal M.A."/>
            <person name="Jaiswal S."/>
            <person name="Angadi U.B."/>
            <person name="Kumar N."/>
            <person name="Raza M."/>
            <person name="Shah T.M."/>
            <person name="Rai A."/>
            <person name="Jena J.K."/>
        </authorList>
    </citation>
    <scope>NUCLEOTIDE SEQUENCE [LARGE SCALE GENOMIC DNA]</scope>
    <source>
        <strain evidence="9">DASCIFA01</strain>
        <tissue evidence="9">Testis</tissue>
    </source>
</reference>
<dbReference type="Proteomes" id="UP000290572">
    <property type="component" value="Unassembled WGS sequence"/>
</dbReference>
<gene>
    <name evidence="9" type="ORF">ROHU_014183</name>
</gene>
<feature type="region of interest" description="Disordered" evidence="8">
    <location>
        <begin position="1"/>
        <end position="23"/>
    </location>
</feature>
<evidence type="ECO:0000256" key="7">
    <source>
        <dbReference type="SAM" id="Coils"/>
    </source>
</evidence>
<name>A0A498NVG5_LABRO</name>
<dbReference type="FunFam" id="2.40.160.120:FF:000002">
    <property type="entry name" value="Oxysterol-binding protein"/>
    <property type="match status" value="1"/>
</dbReference>
<protein>
    <recommendedName>
        <fullName evidence="6">Oxysterol-binding protein</fullName>
    </recommendedName>
</protein>
<dbReference type="FunFam" id="1.10.287.2720:FF:000001">
    <property type="entry name" value="Oxysterol-binding OBPalpha"/>
    <property type="match status" value="1"/>
</dbReference>
<dbReference type="AlphaFoldDB" id="A0A498NVG5"/>
<evidence type="ECO:0000256" key="1">
    <source>
        <dbReference type="ARBA" id="ARBA00022448"/>
    </source>
</evidence>
<dbReference type="InterPro" id="IPR000648">
    <property type="entry name" value="Oxysterol-bd"/>
</dbReference>
<organism evidence="9 10">
    <name type="scientific">Labeo rohita</name>
    <name type="common">Indian major carp</name>
    <name type="synonym">Cyprinus rohita</name>
    <dbReference type="NCBI Taxonomy" id="84645"/>
    <lineage>
        <taxon>Eukaryota</taxon>
        <taxon>Metazoa</taxon>
        <taxon>Chordata</taxon>
        <taxon>Craniata</taxon>
        <taxon>Vertebrata</taxon>
        <taxon>Euteleostomi</taxon>
        <taxon>Actinopterygii</taxon>
        <taxon>Neopterygii</taxon>
        <taxon>Teleostei</taxon>
        <taxon>Ostariophysi</taxon>
        <taxon>Cypriniformes</taxon>
        <taxon>Cyprinidae</taxon>
        <taxon>Labeoninae</taxon>
        <taxon>Labeonini</taxon>
        <taxon>Labeo</taxon>
    </lineage>
</organism>
<dbReference type="SUPFAM" id="SSF144000">
    <property type="entry name" value="Oxysterol-binding protein-like"/>
    <property type="match status" value="1"/>
</dbReference>
<feature type="region of interest" description="Disordered" evidence="8">
    <location>
        <begin position="168"/>
        <end position="195"/>
    </location>
</feature>
<accession>A0A498NVG5</accession>
<dbReference type="Pfam" id="PF01237">
    <property type="entry name" value="Oxysterol_BP"/>
    <property type="match status" value="2"/>
</dbReference>
<feature type="region of interest" description="Disordered" evidence="8">
    <location>
        <begin position="35"/>
        <end position="61"/>
    </location>
</feature>
<dbReference type="Gene3D" id="3.30.70.3490">
    <property type="match status" value="1"/>
</dbReference>
<dbReference type="GO" id="GO:0016020">
    <property type="term" value="C:membrane"/>
    <property type="evidence" value="ECO:0007669"/>
    <property type="project" value="TreeGrafter"/>
</dbReference>
<feature type="region of interest" description="Disordered" evidence="8">
    <location>
        <begin position="635"/>
        <end position="718"/>
    </location>
</feature>
<keyword evidence="4" id="KW-0446">Lipid-binding</keyword>
<dbReference type="PROSITE" id="PS01013">
    <property type="entry name" value="OSBP"/>
    <property type="match status" value="1"/>
</dbReference>
<comment type="similarity">
    <text evidence="5">Belongs to the OSBP family.</text>
</comment>
<evidence type="ECO:0000313" key="10">
    <source>
        <dbReference type="Proteomes" id="UP000290572"/>
    </source>
</evidence>
<dbReference type="InterPro" id="IPR037239">
    <property type="entry name" value="OSBP_sf"/>
</dbReference>
<evidence type="ECO:0000256" key="5">
    <source>
        <dbReference type="RuleBase" id="RU003844"/>
    </source>
</evidence>
<feature type="compositionally biased region" description="Basic and acidic residues" evidence="8">
    <location>
        <begin position="1071"/>
        <end position="1082"/>
    </location>
</feature>
<dbReference type="GO" id="GO:0005829">
    <property type="term" value="C:cytosol"/>
    <property type="evidence" value="ECO:0007669"/>
    <property type="project" value="TreeGrafter"/>
</dbReference>
<evidence type="ECO:0000313" key="9">
    <source>
        <dbReference type="EMBL" id="RXN35646.1"/>
    </source>
</evidence>
<feature type="region of interest" description="Disordered" evidence="8">
    <location>
        <begin position="1071"/>
        <end position="1090"/>
    </location>
</feature>
<dbReference type="InterPro" id="IPR018494">
    <property type="entry name" value="Oxysterol-bd_CS"/>
</dbReference>
<dbReference type="Gene3D" id="2.40.160.120">
    <property type="match status" value="1"/>
</dbReference>
<sequence>MDPDEEVVGGARPKRLARPPSYLQQYEVQYTRGRPVAEDDVSHTWESPVHRTPPPSFQPYITPPGGDLVRSDSPRIMSSAYQPFQQAEFPQPSFSSPQVADFITSAHDSELQHLRHEHAQLMQIQQAFQADLRELREVRAEVRELVQVAQSLRADLNQVRGQNRSLVQPTASQLCSPPGKPHDSTPLAEDVNSAELPPPWPEPHVDLMNQVGDLALSDMGATIYQPVMPETRKYSFVCPAIQPRPPQPDAPDAFGLPPPPTPKELRELLTPVARPLPANCTSVPVSPRFSSVPATSNPPGCAPKAEPGLRPVAPYAGSEYVYRGPAPTIPKFSRPDPGEFARLRIALKNLLPPDGTELFKYQILVDHLKFEEARMIADAYLNSPTPFTDTMAALHDKFGQPHQLALRKIAGVLESPDIKRGDISAFQKFALQVQSLVGLLRTLGRDGELELSCGSHVARLLNKLPSEQRAEFRRHMFRQPGTTPNLIDFSNWLRYETWCHSYDPEPMSKGSHAKADSGKRAVTILHGVGESSVGTSVPRKGPVSQTKPAKVKRYCPFCDKTEHYLSQCASFAKLTSDQVMNQAEGQQKSLVQSIESLPTRGSLSCLDQDLLLLKATSAATLSCLGECLTILQQSAGHNHGPPSGESNTDTLQTPVAPPDPEPAKDQGEVDCGPYNVPVWTVPKSPSGERLRNGSATTRSPTEPSPSLRKTSLLQNTEDGMEVISPDEEVMDSDDNTEEELGVLDDQRSIILHLLSQLKLGMDLTRVVLPTFILEKRSLLEMYANFMAHPDLFLSISTGSTPEERMVRFVEYYMTAFHEGRKGAVAKKPYNPVLGETFQCSWEVPQDHVRPLRTDTNPRTNQETAGVGSDCYRVRFVAEQVSHHPPVSGFYCECVERGMCVNTHIWTKSKFMGMSVGVSMVGEGMLYLRDHGEEYVFTFPSAYARSILTVPWVELGGKVTINCAKSGYSANVTFHTKPFYGGKVHRVSAEVKQNSSGTVVCKAQGEWNGTLEFIYSSGETKVIDTNKLPVIRKMIRPIEKQGQTESRRLWQHVTAALKEGNVDLATEHKHVLEEDQRSDERQRATNNMPWKPKYFNKEGDGWVYRNPLWKTH</sequence>
<keyword evidence="2" id="KW-0597">Phosphoprotein</keyword>
<dbReference type="FunFam" id="3.30.70.3490:FF:000001">
    <property type="entry name" value="Oxysterol-binding protein"/>
    <property type="match status" value="1"/>
</dbReference>
<evidence type="ECO:0000256" key="6">
    <source>
        <dbReference type="RuleBase" id="RU003845"/>
    </source>
</evidence>
<proteinExistence type="inferred from homology"/>
<dbReference type="GO" id="GO:0015485">
    <property type="term" value="F:cholesterol binding"/>
    <property type="evidence" value="ECO:0007669"/>
    <property type="project" value="TreeGrafter"/>
</dbReference>
<dbReference type="EMBL" id="QBIY01011100">
    <property type="protein sequence ID" value="RXN35646.1"/>
    <property type="molecule type" value="Genomic_DNA"/>
</dbReference>
<feature type="compositionally biased region" description="Polar residues" evidence="8">
    <location>
        <begin position="707"/>
        <end position="717"/>
    </location>
</feature>
<keyword evidence="7" id="KW-0175">Coiled coil</keyword>
<dbReference type="STRING" id="84645.A0A498NVG5"/>
<feature type="coiled-coil region" evidence="7">
    <location>
        <begin position="135"/>
        <end position="162"/>
    </location>
</feature>
<keyword evidence="3 6" id="KW-0445">Lipid transport</keyword>
<feature type="compositionally biased region" description="Polar residues" evidence="8">
    <location>
        <begin position="644"/>
        <end position="653"/>
    </location>
</feature>
<evidence type="ECO:0000256" key="4">
    <source>
        <dbReference type="ARBA" id="ARBA00023121"/>
    </source>
</evidence>
<evidence type="ECO:0000256" key="3">
    <source>
        <dbReference type="ARBA" id="ARBA00023055"/>
    </source>
</evidence>
<keyword evidence="10" id="KW-1185">Reference proteome</keyword>
<keyword evidence="1 6" id="KW-0813">Transport</keyword>
<dbReference type="PANTHER" id="PTHR10972">
    <property type="entry name" value="OXYSTEROL-BINDING PROTEIN-RELATED"/>
    <property type="match status" value="1"/>
</dbReference>